<evidence type="ECO:0000313" key="4">
    <source>
        <dbReference type="Proteomes" id="UP000550609"/>
    </source>
</evidence>
<sequence>MSINRRNGRRQRGQGMTEYIIIVALIAIAAIGVFTFFGGTVRAQVAGMAGELAGNDANSREMIGRADNQSNQAKEQAKKDKGLDSYDGNK</sequence>
<protein>
    <submittedName>
        <fullName evidence="3">Pilus assembly protein</fullName>
    </submittedName>
</protein>
<dbReference type="AlphaFoldDB" id="A0A7W3YVC5"/>
<organism evidence="3 4">
    <name type="scientific">Stenotrophomonas koreensis</name>
    <dbReference type="NCBI Taxonomy" id="266128"/>
    <lineage>
        <taxon>Bacteria</taxon>
        <taxon>Pseudomonadati</taxon>
        <taxon>Pseudomonadota</taxon>
        <taxon>Gammaproteobacteria</taxon>
        <taxon>Lysobacterales</taxon>
        <taxon>Lysobacteraceae</taxon>
        <taxon>Stenotrophomonas</taxon>
    </lineage>
</organism>
<evidence type="ECO:0000256" key="2">
    <source>
        <dbReference type="SAM" id="Phobius"/>
    </source>
</evidence>
<name>A0A7W3YVC5_9GAMM</name>
<keyword evidence="2" id="KW-0812">Transmembrane</keyword>
<keyword evidence="2" id="KW-1133">Transmembrane helix</keyword>
<feature type="region of interest" description="Disordered" evidence="1">
    <location>
        <begin position="59"/>
        <end position="90"/>
    </location>
</feature>
<keyword evidence="2" id="KW-0472">Membrane</keyword>
<feature type="compositionally biased region" description="Basic and acidic residues" evidence="1">
    <location>
        <begin position="75"/>
        <end position="90"/>
    </location>
</feature>
<dbReference type="RefSeq" id="WP_182622407.1">
    <property type="nucleotide sequence ID" value="NZ_JACIUV010000004.1"/>
</dbReference>
<evidence type="ECO:0000313" key="3">
    <source>
        <dbReference type="EMBL" id="MBB1117365.1"/>
    </source>
</evidence>
<dbReference type="EMBL" id="JACIUV010000004">
    <property type="protein sequence ID" value="MBB1117365.1"/>
    <property type="molecule type" value="Genomic_DNA"/>
</dbReference>
<comment type="caution">
    <text evidence="3">The sequence shown here is derived from an EMBL/GenBank/DDBJ whole genome shotgun (WGS) entry which is preliminary data.</text>
</comment>
<proteinExistence type="predicted"/>
<accession>A0A7W3YVC5</accession>
<reference evidence="3 4" key="1">
    <citation type="submission" date="2020-08" db="EMBL/GenBank/DDBJ databases">
        <title>Stenotrophomonas sp. W1S232.</title>
        <authorList>
            <person name="Deng Y."/>
        </authorList>
    </citation>
    <scope>NUCLEOTIDE SEQUENCE [LARGE SCALE GENOMIC DNA]</scope>
    <source>
        <strain evidence="3 4">W1S232</strain>
    </source>
</reference>
<dbReference type="Proteomes" id="UP000550609">
    <property type="component" value="Unassembled WGS sequence"/>
</dbReference>
<evidence type="ECO:0000256" key="1">
    <source>
        <dbReference type="SAM" id="MobiDB-lite"/>
    </source>
</evidence>
<gene>
    <name evidence="3" type="ORF">H4O09_09930</name>
</gene>
<feature type="transmembrane region" description="Helical" evidence="2">
    <location>
        <begin position="20"/>
        <end position="39"/>
    </location>
</feature>